<keyword evidence="2" id="KW-0472">Membrane</keyword>
<organism evidence="5 6">
    <name type="scientific">Streptococcus varani</name>
    <dbReference type="NCBI Taxonomy" id="1608583"/>
    <lineage>
        <taxon>Bacteria</taxon>
        <taxon>Bacillati</taxon>
        <taxon>Bacillota</taxon>
        <taxon>Bacilli</taxon>
        <taxon>Lactobacillales</taxon>
        <taxon>Streptococcaceae</taxon>
        <taxon>Streptococcus</taxon>
    </lineage>
</organism>
<evidence type="ECO:0000256" key="1">
    <source>
        <dbReference type="SAM" id="MobiDB-lite"/>
    </source>
</evidence>
<accession>A0A0E4CSK9</accession>
<dbReference type="PANTHER" id="PTHR30373:SF2">
    <property type="entry name" value="UPF0603 PROTEIN YGCG"/>
    <property type="match status" value="1"/>
</dbReference>
<dbReference type="AlphaFoldDB" id="A0A0E4CSK9"/>
<evidence type="ECO:0000313" key="5">
    <source>
        <dbReference type="EMBL" id="CQR24696.1"/>
    </source>
</evidence>
<feature type="region of interest" description="Disordered" evidence="1">
    <location>
        <begin position="360"/>
        <end position="391"/>
    </location>
</feature>
<feature type="domain" description="TPM" evidence="4">
    <location>
        <begin position="32"/>
        <end position="113"/>
    </location>
</feature>
<keyword evidence="6" id="KW-1185">Reference proteome</keyword>
<feature type="domain" description="TPM" evidence="4">
    <location>
        <begin position="152"/>
        <end position="272"/>
    </location>
</feature>
<reference evidence="6" key="1">
    <citation type="submission" date="2015-03" db="EMBL/GenBank/DDBJ databases">
        <authorList>
            <person name="Urmite Genomes"/>
        </authorList>
    </citation>
    <scope>NUCLEOTIDE SEQUENCE [LARGE SCALE GENOMIC DNA]</scope>
    <source>
        <strain evidence="6">FF10</strain>
    </source>
</reference>
<dbReference type="Gene3D" id="3.10.310.50">
    <property type="match status" value="2"/>
</dbReference>
<keyword evidence="3" id="KW-0732">Signal</keyword>
<feature type="compositionally biased region" description="Gly residues" evidence="1">
    <location>
        <begin position="367"/>
        <end position="391"/>
    </location>
</feature>
<evidence type="ECO:0000313" key="6">
    <source>
        <dbReference type="Proteomes" id="UP000198604"/>
    </source>
</evidence>
<dbReference type="OrthoDB" id="9806054at2"/>
<keyword evidence="2" id="KW-0812">Transmembrane</keyword>
<dbReference type="Pfam" id="PF04536">
    <property type="entry name" value="TPM_phosphatase"/>
    <property type="match status" value="2"/>
</dbReference>
<feature type="transmembrane region" description="Helical" evidence="2">
    <location>
        <begin position="296"/>
        <end position="317"/>
    </location>
</feature>
<dbReference type="PANTHER" id="PTHR30373">
    <property type="entry name" value="UPF0603 PROTEIN YGCG"/>
    <property type="match status" value="1"/>
</dbReference>
<dbReference type="Proteomes" id="UP000198604">
    <property type="component" value="Unassembled WGS sequence"/>
</dbReference>
<dbReference type="EMBL" id="CTEN01000002">
    <property type="protein sequence ID" value="CQR24696.1"/>
    <property type="molecule type" value="Genomic_DNA"/>
</dbReference>
<dbReference type="RefSeq" id="WP_093650315.1">
    <property type="nucleotide sequence ID" value="NZ_CTEN01000002.1"/>
</dbReference>
<dbReference type="InterPro" id="IPR007621">
    <property type="entry name" value="TPM_dom"/>
</dbReference>
<evidence type="ECO:0000256" key="2">
    <source>
        <dbReference type="SAM" id="Phobius"/>
    </source>
</evidence>
<proteinExistence type="predicted"/>
<gene>
    <name evidence="5" type="ORF">BN1356_01053</name>
</gene>
<sequence precursor="true">MKKSILLFLSFLVSLFLCIPVLADDSGYIRENSQYMDSLTEANLEEEAATIAEKHDFQVYYISLDSNIEDLQGYASDLYQSLAGNKDGVLLLVNEDRSKWYVHYGGQAESLLNLQDREFLYKSFIKENQASDSIQSYLATVKSRFEKPALLVDNGGLLYDDEKEELLAKLTEISKRQGLDLVILTEDSLNGQTAQEYADNYFDFNSYGQGKAHDGVLLLVSMTERDWYISTTGYGIYAITDGGVEYISNQFVKYLSAGDYALAFNTYADLVDQFVSQAKTDKPYDRGNMPKEPLSLLWLPASALLGLFVAWAITALLKGQLQSVQNESGAGNYMKKDSFKLTNSQDLFLYRNVTSVPIPKNNNSSGFRGGGGSSSHGSFSGGSHGGGGGKF</sequence>
<evidence type="ECO:0000259" key="4">
    <source>
        <dbReference type="Pfam" id="PF04536"/>
    </source>
</evidence>
<keyword evidence="2" id="KW-1133">Transmembrane helix</keyword>
<feature type="signal peptide" evidence="3">
    <location>
        <begin position="1"/>
        <end position="23"/>
    </location>
</feature>
<dbReference type="STRING" id="1608583.BN1356_01053"/>
<name>A0A0E4CSK9_9STRE</name>
<protein>
    <recommendedName>
        <fullName evidence="4">TPM domain-containing protein</fullName>
    </recommendedName>
</protein>
<feature type="chain" id="PRO_5002419607" description="TPM domain-containing protein" evidence="3">
    <location>
        <begin position="24"/>
        <end position="391"/>
    </location>
</feature>
<evidence type="ECO:0000256" key="3">
    <source>
        <dbReference type="SAM" id="SignalP"/>
    </source>
</evidence>